<name>A0A0C6PDB8_BORBO</name>
<accession>A0A0C6PDB8</accession>
<dbReference type="HOGENOM" id="CLU_065995_0_0_4"/>
<organism evidence="2 3">
    <name type="scientific">Bordetella bronchiseptica 253</name>
    <dbReference type="NCBI Taxonomy" id="568707"/>
    <lineage>
        <taxon>Bacteria</taxon>
        <taxon>Pseudomonadati</taxon>
        <taxon>Pseudomonadota</taxon>
        <taxon>Betaproteobacteria</taxon>
        <taxon>Burkholderiales</taxon>
        <taxon>Alcaligenaceae</taxon>
        <taxon>Bordetella</taxon>
    </lineage>
</organism>
<keyword evidence="1" id="KW-0812">Transmembrane</keyword>
<sequence length="383" mass="41585">MPAHRAGRLRYHPSMIPVALPSLSFVLLLLASALGTLALLGWSAALAFSGRARRAFGRRRLACGGLYAALLLPAGYFAYFQGVAAYAQREIEREWRTRNYTLSEAARVGGIDMPAGTRLSLEVAHAPDTYNRADFPHPVSAHGVQALRIERYIRLEHEPDTYRLTGAYPLAMRVTGPGTQIVQGWRCDAASPMQFSTRRDGSIAAFEECVLAEGNRADGMALPPGARLLAHEGTVYTDGHVDPDRWQVWLEPGMAVRIGGAWLAGAIIRLDAERRYDAFERAELACPLDVGPMRYQPGTEVSSARRGWRERHPGAWMFSPVAGAPARYAGHPDVADGQTVVQARGGEVLAVVPNNEAGVLRFAVITVGENDAAAPQRAACPPR</sequence>
<reference evidence="2 3" key="1">
    <citation type="journal article" date="2012" name="BMC Genomics">
        <title>Comparative genomics of the classical Bordetella subspecies: the evolution and exchange of virulence-associated diversity amongst closely related pathogens.</title>
        <authorList>
            <person name="Park J."/>
            <person name="Zhang Y."/>
            <person name="Buboltz A.M."/>
            <person name="Zhang X."/>
            <person name="Schuster S.C."/>
            <person name="Ahuja U."/>
            <person name="Liu M."/>
            <person name="Miller J.F."/>
            <person name="Sebaihia M."/>
            <person name="Bentley S.D."/>
            <person name="Parkhill J."/>
            <person name="Harvill E.T."/>
        </authorList>
    </citation>
    <scope>NUCLEOTIDE SEQUENCE [LARGE SCALE GENOMIC DNA]</scope>
    <source>
        <strain evidence="2 3">253</strain>
    </source>
</reference>
<evidence type="ECO:0000313" key="2">
    <source>
        <dbReference type="EMBL" id="CCJ56654.1"/>
    </source>
</evidence>
<evidence type="ECO:0000313" key="3">
    <source>
        <dbReference type="Proteomes" id="UP000007564"/>
    </source>
</evidence>
<feature type="transmembrane region" description="Helical" evidence="1">
    <location>
        <begin position="61"/>
        <end position="80"/>
    </location>
</feature>
<evidence type="ECO:0000256" key="1">
    <source>
        <dbReference type="SAM" id="Phobius"/>
    </source>
</evidence>
<keyword evidence="1" id="KW-1133">Transmembrane helix</keyword>
<dbReference type="EMBL" id="HE965806">
    <property type="protein sequence ID" value="CCJ56654.1"/>
    <property type="molecule type" value="Genomic_DNA"/>
</dbReference>
<dbReference type="KEGG" id="bbh:BN112_4740"/>
<keyword evidence="1" id="KW-0472">Membrane</keyword>
<gene>
    <name evidence="2" type="ORF">BN112_4740</name>
</gene>
<dbReference type="Proteomes" id="UP000007564">
    <property type="component" value="Chromosome"/>
</dbReference>
<feature type="transmembrane region" description="Helical" evidence="1">
    <location>
        <begin position="23"/>
        <end position="49"/>
    </location>
</feature>
<dbReference type="OrthoDB" id="8641729at2"/>
<proteinExistence type="predicted"/>
<protein>
    <submittedName>
        <fullName evidence="2">Putative membrane protein</fullName>
    </submittedName>
</protein>
<dbReference type="AlphaFoldDB" id="A0A0C6PDB8"/>